<keyword evidence="3" id="KW-1185">Reference proteome</keyword>
<dbReference type="AlphaFoldDB" id="A0A1I5X3U1"/>
<sequence>MDLSNTFSECKVFNFRCYTLATRQKANTYIALCVVYKNVAIPIYWNQLDKNGGHSSQEDRQNLILQASEIFNLSGKVLLADREFVGDEWLKFLKDAQIDFIIRLSKTCYKKRITQSIGVSHSSLEKKALKRKTAIGKVFRLNGNEYTFVAIKNAKKDIAEPVLFLISSLTNYKEITNTYRIRWRIETCFRQLKTKGFNIEVRWYPKAGHIFA</sequence>
<organism evidence="2 3">
    <name type="scientific">Pseudarcicella hirudinis</name>
    <dbReference type="NCBI Taxonomy" id="1079859"/>
    <lineage>
        <taxon>Bacteria</taxon>
        <taxon>Pseudomonadati</taxon>
        <taxon>Bacteroidota</taxon>
        <taxon>Cytophagia</taxon>
        <taxon>Cytophagales</taxon>
        <taxon>Flectobacillaceae</taxon>
        <taxon>Pseudarcicella</taxon>
    </lineage>
</organism>
<dbReference type="InterPro" id="IPR012337">
    <property type="entry name" value="RNaseH-like_sf"/>
</dbReference>
<reference evidence="2 3" key="1">
    <citation type="submission" date="2016-10" db="EMBL/GenBank/DDBJ databases">
        <authorList>
            <person name="de Groot N.N."/>
        </authorList>
    </citation>
    <scope>NUCLEOTIDE SEQUENCE [LARGE SCALE GENOMIC DNA]</scope>
    <source>
        <strain evidence="3">E92,LMG 26720,CCM 7988</strain>
    </source>
</reference>
<evidence type="ECO:0000259" key="1">
    <source>
        <dbReference type="Pfam" id="PF01609"/>
    </source>
</evidence>
<proteinExistence type="predicted"/>
<feature type="domain" description="Transposase IS4-like" evidence="1">
    <location>
        <begin position="65"/>
        <end position="200"/>
    </location>
</feature>
<dbReference type="GO" id="GO:0004803">
    <property type="term" value="F:transposase activity"/>
    <property type="evidence" value="ECO:0007669"/>
    <property type="project" value="InterPro"/>
</dbReference>
<evidence type="ECO:0000313" key="2">
    <source>
        <dbReference type="EMBL" id="SFQ26608.1"/>
    </source>
</evidence>
<gene>
    <name evidence="2" type="ORF">SAMN04515674_113118</name>
</gene>
<dbReference type="InterPro" id="IPR002559">
    <property type="entry name" value="Transposase_11"/>
</dbReference>
<dbReference type="Pfam" id="PF01609">
    <property type="entry name" value="DDE_Tnp_1"/>
    <property type="match status" value="1"/>
</dbReference>
<accession>A0A1I5X3U1</accession>
<evidence type="ECO:0000313" key="3">
    <source>
        <dbReference type="Proteomes" id="UP000199306"/>
    </source>
</evidence>
<dbReference type="OrthoDB" id="882324at2"/>
<dbReference type="SUPFAM" id="SSF53098">
    <property type="entry name" value="Ribonuclease H-like"/>
    <property type="match status" value="1"/>
</dbReference>
<name>A0A1I5X3U1_9BACT</name>
<dbReference type="STRING" id="1079859.SAMN04515674_113118"/>
<dbReference type="EMBL" id="FOXH01000013">
    <property type="protein sequence ID" value="SFQ26608.1"/>
    <property type="molecule type" value="Genomic_DNA"/>
</dbReference>
<dbReference type="Proteomes" id="UP000199306">
    <property type="component" value="Unassembled WGS sequence"/>
</dbReference>
<dbReference type="GO" id="GO:0006313">
    <property type="term" value="P:DNA transposition"/>
    <property type="evidence" value="ECO:0007669"/>
    <property type="project" value="InterPro"/>
</dbReference>
<dbReference type="RefSeq" id="WP_092018820.1">
    <property type="nucleotide sequence ID" value="NZ_JBHUFO010000001.1"/>
</dbReference>
<dbReference type="Gene3D" id="3.90.350.10">
    <property type="entry name" value="Transposase Inhibitor Protein From Tn5, Chain A, domain 1"/>
    <property type="match status" value="1"/>
</dbReference>
<dbReference type="GO" id="GO:0003677">
    <property type="term" value="F:DNA binding"/>
    <property type="evidence" value="ECO:0007669"/>
    <property type="project" value="InterPro"/>
</dbReference>
<protein>
    <submittedName>
        <fullName evidence="2">Transposase DDE domain-containing protein</fullName>
    </submittedName>
</protein>